<reference evidence="1 2" key="1">
    <citation type="submission" date="2018-02" db="EMBL/GenBank/DDBJ databases">
        <title>The genomes of Aspergillus section Nigri reveals drivers in fungal speciation.</title>
        <authorList>
            <consortium name="DOE Joint Genome Institute"/>
            <person name="Vesth T.C."/>
            <person name="Nybo J."/>
            <person name="Theobald S."/>
            <person name="Brandl J."/>
            <person name="Frisvad J.C."/>
            <person name="Nielsen K.F."/>
            <person name="Lyhne E.K."/>
            <person name="Kogle M.E."/>
            <person name="Kuo A."/>
            <person name="Riley R."/>
            <person name="Clum A."/>
            <person name="Nolan M."/>
            <person name="Lipzen A."/>
            <person name="Salamov A."/>
            <person name="Henrissat B."/>
            <person name="Wiebenga A."/>
            <person name="De vries R.P."/>
            <person name="Grigoriev I.V."/>
            <person name="Mortensen U.H."/>
            <person name="Andersen M.R."/>
            <person name="Baker S.E."/>
        </authorList>
    </citation>
    <scope>NUCLEOTIDE SEQUENCE [LARGE SCALE GENOMIC DNA]</scope>
    <source>
        <strain evidence="1 2">CBS 114.80</strain>
    </source>
</reference>
<name>A0A2V5IC37_9EURO</name>
<evidence type="ECO:0000313" key="1">
    <source>
        <dbReference type="EMBL" id="PYI31764.1"/>
    </source>
</evidence>
<dbReference type="Proteomes" id="UP000248817">
    <property type="component" value="Unassembled WGS sequence"/>
</dbReference>
<gene>
    <name evidence="1" type="ORF">BP00DRAFT_474143</name>
</gene>
<proteinExistence type="predicted"/>
<dbReference type="AlphaFoldDB" id="A0A2V5IC37"/>
<evidence type="ECO:0000313" key="2">
    <source>
        <dbReference type="Proteomes" id="UP000248817"/>
    </source>
</evidence>
<keyword evidence="2" id="KW-1185">Reference proteome</keyword>
<dbReference type="EMBL" id="KZ825499">
    <property type="protein sequence ID" value="PYI31764.1"/>
    <property type="molecule type" value="Genomic_DNA"/>
</dbReference>
<organism evidence="1 2">
    <name type="scientific">Aspergillus indologenus CBS 114.80</name>
    <dbReference type="NCBI Taxonomy" id="1450541"/>
    <lineage>
        <taxon>Eukaryota</taxon>
        <taxon>Fungi</taxon>
        <taxon>Dikarya</taxon>
        <taxon>Ascomycota</taxon>
        <taxon>Pezizomycotina</taxon>
        <taxon>Eurotiomycetes</taxon>
        <taxon>Eurotiomycetidae</taxon>
        <taxon>Eurotiales</taxon>
        <taxon>Aspergillaceae</taxon>
        <taxon>Aspergillus</taxon>
        <taxon>Aspergillus subgen. Circumdati</taxon>
    </lineage>
</organism>
<protein>
    <submittedName>
        <fullName evidence="1">Uncharacterized protein</fullName>
    </submittedName>
</protein>
<sequence>MPPTFILALPTEVLAQILDHILGQIFFEQRFLRGPSTGIIAILLTCRQFYRLTLARLYRKLEFSHPATRKTNRLYRSLRSDSSLLLLVRSLHLVLQRYRTKAYTPIEDYAAAADVLSLFRGAQVHTLRIQGEVVWSPEDQKRFQSQSEPEQSISLGQWQILHYALRQLPALQRVELMGDVDGPCRRFGGRFDCRLQGYAELRALPGSDPTILSAVREEAHEGCAGVQPNPQKAHLREGQRLCRLTGIPYQQQDGAALQQTTTDGSVEFSLAFDELLKDGTPETPANVKIFYPWLQAHPHALRRMVFGAIPFYALGLEFRASTFPNLHTVVCPPFHVLSETHPRVYCRPAAAIDQLLGPTVRTFVWDLISYGEFWGPGFLGFDEPQARWLLAFAEGAVADEGKALRTIRIEFVPYIDWLGYVDPYDYPWDRMEQLKPKMRVLGIALEYNTPTYTREEYSRTCKEVRQMVESGQLPPLWDRV</sequence>
<accession>A0A2V5IC37</accession>